<dbReference type="SUPFAM" id="SSF50122">
    <property type="entry name" value="DNA-binding domain of retroviral integrase"/>
    <property type="match status" value="1"/>
</dbReference>
<reference evidence="12 13" key="1">
    <citation type="submission" date="2023-05" db="EMBL/GenBank/DDBJ databases">
        <title>B98-5 Cell Line De Novo Hybrid Assembly: An Optical Mapping Approach.</title>
        <authorList>
            <person name="Kananen K."/>
            <person name="Auerbach J.A."/>
            <person name="Kautto E."/>
            <person name="Blachly J.S."/>
        </authorList>
    </citation>
    <scope>NUCLEOTIDE SEQUENCE [LARGE SCALE GENOMIC DNA]</scope>
    <source>
        <strain evidence="12">B95-8</strain>
        <tissue evidence="12">Cell line</tissue>
    </source>
</reference>
<organism evidence="12 13">
    <name type="scientific">Saguinus oedipus</name>
    <name type="common">Cotton-top tamarin</name>
    <name type="synonym">Oedipomidas oedipus</name>
    <dbReference type="NCBI Taxonomy" id="9490"/>
    <lineage>
        <taxon>Eukaryota</taxon>
        <taxon>Metazoa</taxon>
        <taxon>Chordata</taxon>
        <taxon>Craniata</taxon>
        <taxon>Vertebrata</taxon>
        <taxon>Euteleostomi</taxon>
        <taxon>Mammalia</taxon>
        <taxon>Eutheria</taxon>
        <taxon>Euarchontoglires</taxon>
        <taxon>Primates</taxon>
        <taxon>Haplorrhini</taxon>
        <taxon>Platyrrhini</taxon>
        <taxon>Cebidae</taxon>
        <taxon>Callitrichinae</taxon>
        <taxon>Saguinus</taxon>
    </lineage>
</organism>
<gene>
    <name evidence="12" type="ORF">P7K49_039568</name>
</gene>
<evidence type="ECO:0000256" key="7">
    <source>
        <dbReference type="ARBA" id="ARBA00022908"/>
    </source>
</evidence>
<dbReference type="InterPro" id="IPR001037">
    <property type="entry name" value="Integrase_C_retrovir"/>
</dbReference>
<keyword evidence="7" id="KW-0229">DNA integration</keyword>
<keyword evidence="13" id="KW-1185">Reference proteome</keyword>
<keyword evidence="2" id="KW-0548">Nucleotidyltransferase</keyword>
<feature type="DNA-binding region" description="Integrase-type" evidence="9">
    <location>
        <begin position="1"/>
        <end position="33"/>
    </location>
</feature>
<protein>
    <recommendedName>
        <fullName evidence="11">Integrase-type domain-containing protein</fullName>
    </recommendedName>
</protein>
<evidence type="ECO:0000256" key="3">
    <source>
        <dbReference type="ARBA" id="ARBA00022722"/>
    </source>
</evidence>
<evidence type="ECO:0000313" key="13">
    <source>
        <dbReference type="Proteomes" id="UP001266305"/>
    </source>
</evidence>
<evidence type="ECO:0000256" key="10">
    <source>
        <dbReference type="SAM" id="MobiDB-lite"/>
    </source>
</evidence>
<dbReference type="InterPro" id="IPR036862">
    <property type="entry name" value="Integrase_C_dom_sf_retrovir"/>
</dbReference>
<keyword evidence="6" id="KW-0378">Hydrolase</keyword>
<keyword evidence="4" id="KW-0479">Metal-binding</keyword>
<evidence type="ECO:0000256" key="6">
    <source>
        <dbReference type="ARBA" id="ARBA00022801"/>
    </source>
</evidence>
<name>A0ABQ9T8V9_SAGOE</name>
<evidence type="ECO:0000259" key="11">
    <source>
        <dbReference type="PROSITE" id="PS51027"/>
    </source>
</evidence>
<evidence type="ECO:0000256" key="5">
    <source>
        <dbReference type="ARBA" id="ARBA00022759"/>
    </source>
</evidence>
<evidence type="ECO:0000256" key="4">
    <source>
        <dbReference type="ARBA" id="ARBA00022723"/>
    </source>
</evidence>
<feature type="region of interest" description="Disordered" evidence="10">
    <location>
        <begin position="34"/>
        <end position="90"/>
    </location>
</feature>
<evidence type="ECO:0000256" key="8">
    <source>
        <dbReference type="ARBA" id="ARBA00023125"/>
    </source>
</evidence>
<sequence length="90" mass="9717">SVLIWGRGHVCIFSRSALSPIWVPECLVKHEFSTRQCKRPDTPSSSSPADATSALQPLPPESLNSLISELPDSATRQPPANMGLDAPSDY</sequence>
<keyword evidence="1" id="KW-0808">Transferase</keyword>
<keyword evidence="5" id="KW-0255">Endonuclease</keyword>
<keyword evidence="8" id="KW-0238">DNA-binding</keyword>
<dbReference type="Pfam" id="PF00552">
    <property type="entry name" value="IN_DBD_C"/>
    <property type="match status" value="1"/>
</dbReference>
<evidence type="ECO:0000256" key="2">
    <source>
        <dbReference type="ARBA" id="ARBA00022695"/>
    </source>
</evidence>
<accession>A0ABQ9T8V9</accession>
<dbReference type="Gene3D" id="2.30.30.10">
    <property type="entry name" value="Integrase, C-terminal domain superfamily, retroviral"/>
    <property type="match status" value="1"/>
</dbReference>
<comment type="caution">
    <text evidence="12">The sequence shown here is derived from an EMBL/GenBank/DDBJ whole genome shotgun (WGS) entry which is preliminary data.</text>
</comment>
<evidence type="ECO:0000256" key="1">
    <source>
        <dbReference type="ARBA" id="ARBA00022679"/>
    </source>
</evidence>
<dbReference type="EMBL" id="JASSZA010000408">
    <property type="protein sequence ID" value="KAK2081174.1"/>
    <property type="molecule type" value="Genomic_DNA"/>
</dbReference>
<feature type="domain" description="Integrase-type" evidence="11">
    <location>
        <begin position="1"/>
        <end position="33"/>
    </location>
</feature>
<feature type="compositionally biased region" description="Low complexity" evidence="10">
    <location>
        <begin position="42"/>
        <end position="54"/>
    </location>
</feature>
<keyword evidence="3" id="KW-0540">Nuclease</keyword>
<feature type="non-terminal residue" evidence="12">
    <location>
        <position position="1"/>
    </location>
</feature>
<proteinExistence type="predicted"/>
<evidence type="ECO:0000256" key="9">
    <source>
        <dbReference type="PROSITE-ProRule" id="PRU00506"/>
    </source>
</evidence>
<dbReference type="PROSITE" id="PS51027">
    <property type="entry name" value="INTEGRASE_DBD"/>
    <property type="match status" value="1"/>
</dbReference>
<evidence type="ECO:0000313" key="12">
    <source>
        <dbReference type="EMBL" id="KAK2081174.1"/>
    </source>
</evidence>
<dbReference type="Proteomes" id="UP001266305">
    <property type="component" value="Unassembled WGS sequence"/>
</dbReference>